<sequence>MTDTGPKLDLAERHVRIPSPHEGLSLFLRHLSPTRPVDRALGTAPRVVLYVHGGTFPSALSIAHRFDGRSWRDELAAAGYDVWGLDFHGFGRLSDPYPEFALPAESVAPLGRADAASRQLEAAVRYISAHHHIPRISLIAHSWGTIVAGRFAGRCPDLVDRLVLFGPIARREPSGERIRLPGWRLISLEDQRTRFTETVPPGEAPVLLRRHFDEWGERYLDVDPESRTREPAAVKVPGGAFQDIYDAWAGELAYDPGLIEAPVAIIRGEWDNLSTDEDARWLFDALSASPVRRDIKISRATHLMHLEVGRLALYRETEAFLAGGDAAQDAA</sequence>
<comment type="caution">
    <text evidence="2">The sequence shown here is derived from an EMBL/GenBank/DDBJ whole genome shotgun (WGS) entry which is preliminary data.</text>
</comment>
<reference evidence="2" key="2">
    <citation type="submission" date="2020-09" db="EMBL/GenBank/DDBJ databases">
        <authorList>
            <person name="Sun Q."/>
            <person name="Zhou Y."/>
        </authorList>
    </citation>
    <scope>NUCLEOTIDE SEQUENCE</scope>
    <source>
        <strain evidence="2">CGMCC 1.15725</strain>
    </source>
</reference>
<dbReference type="InterPro" id="IPR050266">
    <property type="entry name" value="AB_hydrolase_sf"/>
</dbReference>
<dbReference type="Pfam" id="PF12146">
    <property type="entry name" value="Hydrolase_4"/>
    <property type="match status" value="1"/>
</dbReference>
<protein>
    <submittedName>
        <fullName evidence="2">Alpha/beta hydrolase</fullName>
    </submittedName>
</protein>
<dbReference type="EMBL" id="BMJQ01000011">
    <property type="protein sequence ID" value="GGF30870.1"/>
    <property type="molecule type" value="Genomic_DNA"/>
</dbReference>
<dbReference type="GO" id="GO:0016020">
    <property type="term" value="C:membrane"/>
    <property type="evidence" value="ECO:0007669"/>
    <property type="project" value="TreeGrafter"/>
</dbReference>
<dbReference type="SUPFAM" id="SSF53474">
    <property type="entry name" value="alpha/beta-Hydrolases"/>
    <property type="match status" value="1"/>
</dbReference>
<dbReference type="Proteomes" id="UP000646365">
    <property type="component" value="Unassembled WGS sequence"/>
</dbReference>
<keyword evidence="2" id="KW-0378">Hydrolase</keyword>
<evidence type="ECO:0000259" key="1">
    <source>
        <dbReference type="Pfam" id="PF12146"/>
    </source>
</evidence>
<accession>A0A8J2YW83</accession>
<evidence type="ECO:0000313" key="2">
    <source>
        <dbReference type="EMBL" id="GGF30870.1"/>
    </source>
</evidence>
<feature type="domain" description="Serine aminopeptidase S33" evidence="1">
    <location>
        <begin position="73"/>
        <end position="307"/>
    </location>
</feature>
<dbReference type="AlphaFoldDB" id="A0A8J2YW83"/>
<dbReference type="RefSeq" id="WP_189049261.1">
    <property type="nucleotide sequence ID" value="NZ_BMJQ01000011.1"/>
</dbReference>
<dbReference type="PANTHER" id="PTHR43798:SF33">
    <property type="entry name" value="HYDROLASE, PUTATIVE (AFU_ORTHOLOGUE AFUA_2G14860)-RELATED"/>
    <property type="match status" value="1"/>
</dbReference>
<dbReference type="GO" id="GO:0046464">
    <property type="term" value="P:acylglycerol catabolic process"/>
    <property type="evidence" value="ECO:0007669"/>
    <property type="project" value="TreeGrafter"/>
</dbReference>
<reference evidence="2" key="1">
    <citation type="journal article" date="2014" name="Int. J. Syst. Evol. Microbiol.">
        <title>Complete genome sequence of Corynebacterium casei LMG S-19264T (=DSM 44701T), isolated from a smear-ripened cheese.</title>
        <authorList>
            <consortium name="US DOE Joint Genome Institute (JGI-PGF)"/>
            <person name="Walter F."/>
            <person name="Albersmeier A."/>
            <person name="Kalinowski J."/>
            <person name="Ruckert C."/>
        </authorList>
    </citation>
    <scope>NUCLEOTIDE SEQUENCE</scope>
    <source>
        <strain evidence="2">CGMCC 1.15725</strain>
    </source>
</reference>
<dbReference type="InterPro" id="IPR029058">
    <property type="entry name" value="AB_hydrolase_fold"/>
</dbReference>
<evidence type="ECO:0000313" key="3">
    <source>
        <dbReference type="Proteomes" id="UP000646365"/>
    </source>
</evidence>
<dbReference type="InterPro" id="IPR022742">
    <property type="entry name" value="Hydrolase_4"/>
</dbReference>
<name>A0A8J2YW83_9PROT</name>
<dbReference type="Gene3D" id="3.40.50.1820">
    <property type="entry name" value="alpha/beta hydrolase"/>
    <property type="match status" value="1"/>
</dbReference>
<dbReference type="PANTHER" id="PTHR43798">
    <property type="entry name" value="MONOACYLGLYCEROL LIPASE"/>
    <property type="match status" value="1"/>
</dbReference>
<organism evidence="2 3">
    <name type="scientific">Aliidongia dinghuensis</name>
    <dbReference type="NCBI Taxonomy" id="1867774"/>
    <lineage>
        <taxon>Bacteria</taxon>
        <taxon>Pseudomonadati</taxon>
        <taxon>Pseudomonadota</taxon>
        <taxon>Alphaproteobacteria</taxon>
        <taxon>Rhodospirillales</taxon>
        <taxon>Dongiaceae</taxon>
        <taxon>Aliidongia</taxon>
    </lineage>
</organism>
<proteinExistence type="predicted"/>
<dbReference type="GO" id="GO:0047372">
    <property type="term" value="F:monoacylglycerol lipase activity"/>
    <property type="evidence" value="ECO:0007669"/>
    <property type="project" value="TreeGrafter"/>
</dbReference>
<keyword evidence="3" id="KW-1185">Reference proteome</keyword>
<gene>
    <name evidence="2" type="ORF">GCM10011611_41180</name>
</gene>